<reference evidence="3" key="1">
    <citation type="submission" date="2022-11" db="UniProtKB">
        <authorList>
            <consortium name="WormBaseParasite"/>
        </authorList>
    </citation>
    <scope>IDENTIFICATION</scope>
</reference>
<evidence type="ECO:0000313" key="3">
    <source>
        <dbReference type="WBParaSite" id="sdigi.contig158.g5398.t1"/>
    </source>
</evidence>
<keyword evidence="1" id="KW-0812">Transmembrane</keyword>
<keyword evidence="1" id="KW-0472">Membrane</keyword>
<evidence type="ECO:0000313" key="2">
    <source>
        <dbReference type="Proteomes" id="UP000887581"/>
    </source>
</evidence>
<dbReference type="Proteomes" id="UP000887581">
    <property type="component" value="Unplaced"/>
</dbReference>
<protein>
    <submittedName>
        <fullName evidence="3">Uncharacterized protein</fullName>
    </submittedName>
</protein>
<dbReference type="WBParaSite" id="sdigi.contig158.g5398.t1">
    <property type="protein sequence ID" value="sdigi.contig158.g5398.t1"/>
    <property type="gene ID" value="sdigi.contig158.g5398"/>
</dbReference>
<keyword evidence="1" id="KW-1133">Transmembrane helix</keyword>
<proteinExistence type="predicted"/>
<evidence type="ECO:0000256" key="1">
    <source>
        <dbReference type="SAM" id="Phobius"/>
    </source>
</evidence>
<organism evidence="2 3">
    <name type="scientific">Setaria digitata</name>
    <dbReference type="NCBI Taxonomy" id="48799"/>
    <lineage>
        <taxon>Eukaryota</taxon>
        <taxon>Metazoa</taxon>
        <taxon>Ecdysozoa</taxon>
        <taxon>Nematoda</taxon>
        <taxon>Chromadorea</taxon>
        <taxon>Rhabditida</taxon>
        <taxon>Spirurina</taxon>
        <taxon>Spiruromorpha</taxon>
        <taxon>Filarioidea</taxon>
        <taxon>Setariidae</taxon>
        <taxon>Setaria</taxon>
    </lineage>
</organism>
<sequence length="174" mass="20200">MSEKLFGGNYTVAQVTVLIIIAILITLSLVIALNCCIECCYKGSNNLQKCDEEDERFFDKEYYDEICTLLYRHNQMEMKQIEEDLKVRRKIEPTIHGEPIKQVRMMDQEGSKSGRLFLSKDDLEKFKIDHNVEIKDKTVAMTDKRRTWIGIEDEGKFEPVQMPVVVASQGIEIM</sequence>
<keyword evidence="2" id="KW-1185">Reference proteome</keyword>
<name>A0A915PGH6_9BILA</name>
<accession>A0A915PGH6</accession>
<dbReference type="AlphaFoldDB" id="A0A915PGH6"/>
<feature type="transmembrane region" description="Helical" evidence="1">
    <location>
        <begin position="12"/>
        <end position="33"/>
    </location>
</feature>